<accession>A0A543KZD5</accession>
<evidence type="ECO:0000313" key="2">
    <source>
        <dbReference type="Proteomes" id="UP000319804"/>
    </source>
</evidence>
<dbReference type="OrthoDB" id="5077950at2"/>
<dbReference type="InterPro" id="IPR027417">
    <property type="entry name" value="P-loop_NTPase"/>
</dbReference>
<sequence>MVTVPLTDPGTSPSKALTARSLFDEAEWLEVRGRALPPLVVSELVTTEADRAEFLRGATLLRFFGERAMVGREPKPQQLVVVDALAAGAQKNAVLLPRRSAKSTTLIAVGLGRAEAREDYRVGVLTMTTGKAGRSRFMKDVAPALERVPGEHKIVRSAGQERVEFPSGGMVQWLSSLEDLRGEAFDLIILDEAGEPDPQKVQDALAAALPTLDTRPGAQIVVAGTAGKYRTGNMLWEWLELGRGGRAGIVEYGMPDTVQDEDVATWDAIRDLVVASHPGIGTLTTEDTIRGNYETLPRIVFLAEYGGIFGDEGGTTSLFDPLKWARTGSDDDPGKVSPPERWSIAFAPHPDQLCVSIVAAWRDEKGRAVPMLLERITGIDGAVPALRKLWAKYKVPIVYDAGNQVAQLIVEKVNQQRGGVRPRFETYTFADVKRAASLIVDDVDRENVAHWGRQVELNEAIYKSVKRKSGDRGWLVGRNPKQPNDDVTGVEAWAMAQLHYDTTKPKSRARGRVAA</sequence>
<dbReference type="Gene3D" id="3.40.50.300">
    <property type="entry name" value="P-loop containing nucleotide triphosphate hydrolases"/>
    <property type="match status" value="1"/>
</dbReference>
<evidence type="ECO:0000313" key="1">
    <source>
        <dbReference type="EMBL" id="TQN00443.1"/>
    </source>
</evidence>
<reference evidence="1 2" key="1">
    <citation type="submission" date="2019-06" db="EMBL/GenBank/DDBJ databases">
        <title>Sequencing the genomes of 1000 actinobacteria strains.</title>
        <authorList>
            <person name="Klenk H.-P."/>
        </authorList>
    </citation>
    <scope>NUCLEOTIDE SEQUENCE [LARGE SCALE GENOMIC DNA]</scope>
    <source>
        <strain evidence="1 2">DSM 20427</strain>
    </source>
</reference>
<evidence type="ECO:0008006" key="3">
    <source>
        <dbReference type="Google" id="ProtNLM"/>
    </source>
</evidence>
<dbReference type="EMBL" id="VFPS01000001">
    <property type="protein sequence ID" value="TQN00443.1"/>
    <property type="molecule type" value="Genomic_DNA"/>
</dbReference>
<protein>
    <recommendedName>
        <fullName evidence="3">Phage terminase large subunit-like protein</fullName>
    </recommendedName>
</protein>
<dbReference type="RefSeq" id="WP_141379661.1">
    <property type="nucleotide sequence ID" value="NZ_BJNA01000008.1"/>
</dbReference>
<dbReference type="AlphaFoldDB" id="A0A543KZD5"/>
<proteinExistence type="predicted"/>
<comment type="caution">
    <text evidence="1">The sequence shown here is derived from an EMBL/GenBank/DDBJ whole genome shotgun (WGS) entry which is preliminary data.</text>
</comment>
<gene>
    <name evidence="1" type="ORF">FHX68_0537</name>
</gene>
<dbReference type="Proteomes" id="UP000319804">
    <property type="component" value="Unassembled WGS sequence"/>
</dbReference>
<name>A0A543KZD5_9MICO</name>
<keyword evidence="2" id="KW-1185">Reference proteome</keyword>
<organism evidence="1 2">
    <name type="scientific">Microbacterium lacticum</name>
    <dbReference type="NCBI Taxonomy" id="33885"/>
    <lineage>
        <taxon>Bacteria</taxon>
        <taxon>Bacillati</taxon>
        <taxon>Actinomycetota</taxon>
        <taxon>Actinomycetes</taxon>
        <taxon>Micrococcales</taxon>
        <taxon>Microbacteriaceae</taxon>
        <taxon>Microbacterium</taxon>
    </lineage>
</organism>